<name>A0AAV1XAH4_LUPLU</name>
<evidence type="ECO:0000256" key="1">
    <source>
        <dbReference type="ARBA" id="ARBA00004123"/>
    </source>
</evidence>
<sequence>MMTPNLNLEPENNSEFSSQVNSIISLQEKSYDLTKGTATRTNFTKTNPGSGTITLDLTLNFNPNEELKGATDTNSEEGVEASASAIPRVFSCNYCWRKFFSSQALGGHQNAHKRERIMAKRAMRMGMFTERSTSLAYLPVHGSAYLSPSIEAHSMMHKKYMQSLRSPDMRVAAKFEKDCFGRLIFMEDNNVGLFWPGSFRQIDQRGSVNLGHENVQNSKTSFVEMVPHAQNSTAPDLTLRL</sequence>
<gene>
    <name evidence="8" type="ORF">LLUT_LOCUS19656</name>
</gene>
<keyword evidence="5" id="KW-0539">Nucleus</keyword>
<proteinExistence type="predicted"/>
<evidence type="ECO:0000256" key="4">
    <source>
        <dbReference type="ARBA" id="ARBA00022833"/>
    </source>
</evidence>
<protein>
    <recommendedName>
        <fullName evidence="7">C2H2-type domain-containing protein</fullName>
    </recommendedName>
</protein>
<reference evidence="8 9" key="1">
    <citation type="submission" date="2024-03" db="EMBL/GenBank/DDBJ databases">
        <authorList>
            <person name="Martinez-Hernandez J."/>
        </authorList>
    </citation>
    <scope>NUCLEOTIDE SEQUENCE [LARGE SCALE GENOMIC DNA]</scope>
</reference>
<keyword evidence="9" id="KW-1185">Reference proteome</keyword>
<evidence type="ECO:0000256" key="3">
    <source>
        <dbReference type="ARBA" id="ARBA00022771"/>
    </source>
</evidence>
<dbReference type="EMBL" id="CAXHTB010000013">
    <property type="protein sequence ID" value="CAL0318596.1"/>
    <property type="molecule type" value="Genomic_DNA"/>
</dbReference>
<dbReference type="AlphaFoldDB" id="A0AAV1XAH4"/>
<evidence type="ECO:0000256" key="2">
    <source>
        <dbReference type="ARBA" id="ARBA00022723"/>
    </source>
</evidence>
<feature type="domain" description="C2H2-type" evidence="7">
    <location>
        <begin position="90"/>
        <end position="117"/>
    </location>
</feature>
<dbReference type="Gene3D" id="3.30.160.60">
    <property type="entry name" value="Classic Zinc Finger"/>
    <property type="match status" value="1"/>
</dbReference>
<dbReference type="InterPro" id="IPR013087">
    <property type="entry name" value="Znf_C2H2_type"/>
</dbReference>
<dbReference type="GO" id="GO:0008270">
    <property type="term" value="F:zinc ion binding"/>
    <property type="evidence" value="ECO:0007669"/>
    <property type="project" value="UniProtKB-KW"/>
</dbReference>
<evidence type="ECO:0000313" key="9">
    <source>
        <dbReference type="Proteomes" id="UP001497480"/>
    </source>
</evidence>
<comment type="subcellular location">
    <subcellularLocation>
        <location evidence="1">Nucleus</location>
    </subcellularLocation>
</comment>
<organism evidence="8 9">
    <name type="scientific">Lupinus luteus</name>
    <name type="common">European yellow lupine</name>
    <dbReference type="NCBI Taxonomy" id="3873"/>
    <lineage>
        <taxon>Eukaryota</taxon>
        <taxon>Viridiplantae</taxon>
        <taxon>Streptophyta</taxon>
        <taxon>Embryophyta</taxon>
        <taxon>Tracheophyta</taxon>
        <taxon>Spermatophyta</taxon>
        <taxon>Magnoliopsida</taxon>
        <taxon>eudicotyledons</taxon>
        <taxon>Gunneridae</taxon>
        <taxon>Pentapetalae</taxon>
        <taxon>rosids</taxon>
        <taxon>fabids</taxon>
        <taxon>Fabales</taxon>
        <taxon>Fabaceae</taxon>
        <taxon>Papilionoideae</taxon>
        <taxon>50 kb inversion clade</taxon>
        <taxon>genistoids sensu lato</taxon>
        <taxon>core genistoids</taxon>
        <taxon>Genisteae</taxon>
        <taxon>Lupinus</taxon>
    </lineage>
</organism>
<accession>A0AAV1XAH4</accession>
<dbReference type="SUPFAM" id="SSF57667">
    <property type="entry name" value="beta-beta-alpha zinc fingers"/>
    <property type="match status" value="1"/>
</dbReference>
<evidence type="ECO:0000259" key="7">
    <source>
        <dbReference type="PROSITE" id="PS50157"/>
    </source>
</evidence>
<keyword evidence="4" id="KW-0862">Zinc</keyword>
<dbReference type="InterPro" id="IPR044246">
    <property type="entry name" value="ZFP3-like"/>
</dbReference>
<dbReference type="PROSITE" id="PS50157">
    <property type="entry name" value="ZINC_FINGER_C2H2_2"/>
    <property type="match status" value="1"/>
</dbReference>
<evidence type="ECO:0000256" key="6">
    <source>
        <dbReference type="PROSITE-ProRule" id="PRU00042"/>
    </source>
</evidence>
<evidence type="ECO:0000313" key="8">
    <source>
        <dbReference type="EMBL" id="CAL0318596.1"/>
    </source>
</evidence>
<keyword evidence="3 6" id="KW-0863">Zinc-finger</keyword>
<dbReference type="PANTHER" id="PTHR47287">
    <property type="entry name" value="C2H2 AND C2HC ZINC FINGERS SUPERFAMILY PROTEIN"/>
    <property type="match status" value="1"/>
</dbReference>
<dbReference type="PROSITE" id="PS00028">
    <property type="entry name" value="ZINC_FINGER_C2H2_1"/>
    <property type="match status" value="1"/>
</dbReference>
<dbReference type="InterPro" id="IPR036236">
    <property type="entry name" value="Znf_C2H2_sf"/>
</dbReference>
<comment type="caution">
    <text evidence="8">The sequence shown here is derived from an EMBL/GenBank/DDBJ whole genome shotgun (WGS) entry which is preliminary data.</text>
</comment>
<keyword evidence="2" id="KW-0479">Metal-binding</keyword>
<evidence type="ECO:0000256" key="5">
    <source>
        <dbReference type="ARBA" id="ARBA00023242"/>
    </source>
</evidence>
<dbReference type="PANTHER" id="PTHR47287:SF18">
    <property type="entry name" value="TRANSCRIPTION FACTOR C2H2 FAMILY"/>
    <property type="match status" value="1"/>
</dbReference>
<dbReference type="Proteomes" id="UP001497480">
    <property type="component" value="Unassembled WGS sequence"/>
</dbReference>
<dbReference type="GO" id="GO:0005634">
    <property type="term" value="C:nucleus"/>
    <property type="evidence" value="ECO:0007669"/>
    <property type="project" value="UniProtKB-SubCell"/>
</dbReference>
<dbReference type="GO" id="GO:0009788">
    <property type="term" value="P:negative regulation of abscisic acid-activated signaling pathway"/>
    <property type="evidence" value="ECO:0007669"/>
    <property type="project" value="InterPro"/>
</dbReference>